<dbReference type="Proteomes" id="UP000559256">
    <property type="component" value="Unassembled WGS sequence"/>
</dbReference>
<proteinExistence type="predicted"/>
<dbReference type="AlphaFoldDB" id="A0A8H5D395"/>
<accession>A0A8H5D395</accession>
<sequence length="306" mass="35333">MLKLLSVSKSCTQNGLGRATRRGFSMSRTTLREQVPRRVLLSVKPNELTSGDHFDISGKRQVTIRYRKAHCQCKHIIYQWEPSIPGQHHTLYPFPENTHGFFYYYHPENAPLFAGCIRFRICPSNDTRTFQDGQDLLTLNGLPWEISNWVFALNKTFRPWGEEMVENGVIRPGTLELCSKLASQAQLRQPPVHPILYCLKQPFLMPLGEMKVNFWIADEKNIMRIELTRSRILEPFNVALNLPRGTAPAHVCLDRDGDDFVIRLLSVPQEYAGEMKYKVGDTIPYRPRRPEVLDILKNFPQAAEHE</sequence>
<reference evidence="1 2" key="1">
    <citation type="journal article" date="2020" name="ISME J.">
        <title>Uncovering the hidden diversity of litter-decomposition mechanisms in mushroom-forming fungi.</title>
        <authorList>
            <person name="Floudas D."/>
            <person name="Bentzer J."/>
            <person name="Ahren D."/>
            <person name="Johansson T."/>
            <person name="Persson P."/>
            <person name="Tunlid A."/>
        </authorList>
    </citation>
    <scope>NUCLEOTIDE SEQUENCE [LARGE SCALE GENOMIC DNA]</scope>
    <source>
        <strain evidence="1 2">CBS 291.85</strain>
    </source>
</reference>
<gene>
    <name evidence="1" type="ORF">D9758_008019</name>
</gene>
<comment type="caution">
    <text evidence="1">The sequence shown here is derived from an EMBL/GenBank/DDBJ whole genome shotgun (WGS) entry which is preliminary data.</text>
</comment>
<protein>
    <submittedName>
        <fullName evidence="1">Uncharacterized protein</fullName>
    </submittedName>
</protein>
<dbReference type="OrthoDB" id="2750929at2759"/>
<dbReference type="EMBL" id="JAACJM010000071">
    <property type="protein sequence ID" value="KAF5351382.1"/>
    <property type="molecule type" value="Genomic_DNA"/>
</dbReference>
<keyword evidence="2" id="KW-1185">Reference proteome</keyword>
<evidence type="ECO:0000313" key="2">
    <source>
        <dbReference type="Proteomes" id="UP000559256"/>
    </source>
</evidence>
<evidence type="ECO:0000313" key="1">
    <source>
        <dbReference type="EMBL" id="KAF5351382.1"/>
    </source>
</evidence>
<organism evidence="1 2">
    <name type="scientific">Tetrapyrgos nigripes</name>
    <dbReference type="NCBI Taxonomy" id="182062"/>
    <lineage>
        <taxon>Eukaryota</taxon>
        <taxon>Fungi</taxon>
        <taxon>Dikarya</taxon>
        <taxon>Basidiomycota</taxon>
        <taxon>Agaricomycotina</taxon>
        <taxon>Agaricomycetes</taxon>
        <taxon>Agaricomycetidae</taxon>
        <taxon>Agaricales</taxon>
        <taxon>Marasmiineae</taxon>
        <taxon>Marasmiaceae</taxon>
        <taxon>Tetrapyrgos</taxon>
    </lineage>
</organism>
<name>A0A8H5D395_9AGAR</name>